<dbReference type="AlphaFoldDB" id="A0AAN6F2N7"/>
<evidence type="ECO:0000256" key="1">
    <source>
        <dbReference type="SAM" id="MobiDB-lite"/>
    </source>
</evidence>
<protein>
    <submittedName>
        <fullName evidence="2">Uncharacterized protein</fullName>
    </submittedName>
</protein>
<name>A0AAN6F2N7_EXODE</name>
<comment type="caution">
    <text evidence="2">The sequence shown here is derived from an EMBL/GenBank/DDBJ whole genome shotgun (WGS) entry which is preliminary data.</text>
</comment>
<feature type="region of interest" description="Disordered" evidence="1">
    <location>
        <begin position="66"/>
        <end position="104"/>
    </location>
</feature>
<dbReference type="Proteomes" id="UP001161757">
    <property type="component" value="Unassembled WGS sequence"/>
</dbReference>
<organism evidence="2 3">
    <name type="scientific">Exophiala dermatitidis</name>
    <name type="common">Black yeast-like fungus</name>
    <name type="synonym">Wangiella dermatitidis</name>
    <dbReference type="NCBI Taxonomy" id="5970"/>
    <lineage>
        <taxon>Eukaryota</taxon>
        <taxon>Fungi</taxon>
        <taxon>Dikarya</taxon>
        <taxon>Ascomycota</taxon>
        <taxon>Pezizomycotina</taxon>
        <taxon>Eurotiomycetes</taxon>
        <taxon>Chaetothyriomycetidae</taxon>
        <taxon>Chaetothyriales</taxon>
        <taxon>Herpotrichiellaceae</taxon>
        <taxon>Exophiala</taxon>
    </lineage>
</organism>
<dbReference type="EMBL" id="JAJGCB010000002">
    <property type="protein sequence ID" value="KAJ8994362.1"/>
    <property type="molecule type" value="Genomic_DNA"/>
</dbReference>
<proteinExistence type="predicted"/>
<sequence>MSTKRGYTAKSLQYEDVRRGILYRGCQPGFCKMMDTASGASLMQRAESLCLNGNKLYTRCSAPYFSPSSSVSRHGAEWVNSHNRRVAPSSTSTSQSSRAQKAQL</sequence>
<accession>A0AAN6F2N7</accession>
<evidence type="ECO:0000313" key="3">
    <source>
        <dbReference type="Proteomes" id="UP001161757"/>
    </source>
</evidence>
<evidence type="ECO:0000313" key="2">
    <source>
        <dbReference type="EMBL" id="KAJ8994362.1"/>
    </source>
</evidence>
<gene>
    <name evidence="2" type="ORF">HRR80_001083</name>
</gene>
<reference evidence="2" key="1">
    <citation type="submission" date="2023-01" db="EMBL/GenBank/DDBJ databases">
        <title>Exophiala dermititidis isolated from Cystic Fibrosis Patient.</title>
        <authorList>
            <person name="Kurbessoian T."/>
            <person name="Crocker A."/>
            <person name="Murante D."/>
            <person name="Hogan D.A."/>
            <person name="Stajich J.E."/>
        </authorList>
    </citation>
    <scope>NUCLEOTIDE SEQUENCE</scope>
    <source>
        <strain evidence="2">Ex8</strain>
    </source>
</reference>